<proteinExistence type="inferred from homology"/>
<dbReference type="GO" id="GO:0008932">
    <property type="term" value="F:lytic endotransglycosylase activity"/>
    <property type="evidence" value="ECO:0007669"/>
    <property type="project" value="UniProtKB-UniRule"/>
</dbReference>
<protein>
    <recommendedName>
        <fullName evidence="7">Endolytic murein transglycosylase</fullName>
        <ecNumber evidence="7">4.2.2.29</ecNumber>
    </recommendedName>
    <alternativeName>
        <fullName evidence="7">Peptidoglycan lytic transglycosylase</fullName>
    </alternativeName>
    <alternativeName>
        <fullName evidence="7">Peptidoglycan polymerization terminase</fullName>
    </alternativeName>
</protein>
<comment type="caution">
    <text evidence="9">The sequence shown here is derived from an EMBL/GenBank/DDBJ whole genome shotgun (WGS) entry which is preliminary data.</text>
</comment>
<dbReference type="AlphaFoldDB" id="A0AA89P9E7"/>
<feature type="site" description="Important for catalytic activity" evidence="7">
    <location>
        <position position="242"/>
    </location>
</feature>
<keyword evidence="2 7" id="KW-0812">Transmembrane</keyword>
<dbReference type="NCBIfam" id="TIGR00247">
    <property type="entry name" value="endolytic transglycosylase MltG"/>
    <property type="match status" value="1"/>
</dbReference>
<feature type="transmembrane region" description="Helical" evidence="7">
    <location>
        <begin position="30"/>
        <end position="50"/>
    </location>
</feature>
<comment type="subcellular location">
    <subcellularLocation>
        <location evidence="7">Cell inner membrane</location>
        <topology evidence="7">Single-pass membrane protein</topology>
    </subcellularLocation>
</comment>
<evidence type="ECO:0000256" key="2">
    <source>
        <dbReference type="ARBA" id="ARBA00022692"/>
    </source>
</evidence>
<sequence length="373" mass="41273">MAKKNGKPADKNVAKRKSANADGTGRVGKWLRGFLLLFVLGVVAGGYAFWSAQNALVKPLTIPVDGLRMDVESGSNLSRILARLESQGVVRSARWVRVYARVKDQSSIHPGEYMIPAGSNAMDLVARLNSGDVTRYRVTIVEGWTFQQALSQIRNSKKIRSTDAGVSVQAAARALGIEGNPEGRIFPDTYIYRSGASDLDLLRQAFERMDSVLAQEWQQRAENLPYDDPYDALIMASIVEKETGVPWERDEIAGVFVRRLGRGMRLQTDPTVIYGLGANYDGNLRRADLRNATPYNTYVIGGMPPTPIALPGREAIHAALNPKDGNSLYFVAKGDGSHHFSSTLNEHNRAVREYQLKRRSDYRSSPVTDEDSE</sequence>
<comment type="function">
    <text evidence="7">Functions as a peptidoglycan terminase that cleaves nascent peptidoglycan strands endolytically to terminate their elongation.</text>
</comment>
<evidence type="ECO:0000256" key="4">
    <source>
        <dbReference type="ARBA" id="ARBA00023136"/>
    </source>
</evidence>
<evidence type="ECO:0000256" key="5">
    <source>
        <dbReference type="ARBA" id="ARBA00023239"/>
    </source>
</evidence>
<dbReference type="EC" id="4.2.2.29" evidence="7"/>
<dbReference type="GO" id="GO:0071555">
    <property type="term" value="P:cell wall organization"/>
    <property type="evidence" value="ECO:0007669"/>
    <property type="project" value="UniProtKB-KW"/>
</dbReference>
<keyword evidence="6 7" id="KW-0961">Cell wall biogenesis/degradation</keyword>
<dbReference type="EMBL" id="JACHHR010000001">
    <property type="protein sequence ID" value="MBB5210328.1"/>
    <property type="molecule type" value="Genomic_DNA"/>
</dbReference>
<dbReference type="HAMAP" id="MF_02065">
    <property type="entry name" value="MltG"/>
    <property type="match status" value="1"/>
</dbReference>
<evidence type="ECO:0000256" key="7">
    <source>
        <dbReference type="HAMAP-Rule" id="MF_02065"/>
    </source>
</evidence>
<dbReference type="PANTHER" id="PTHR30518:SF2">
    <property type="entry name" value="ENDOLYTIC MUREIN TRANSGLYCOSYLASE"/>
    <property type="match status" value="1"/>
</dbReference>
<evidence type="ECO:0000256" key="1">
    <source>
        <dbReference type="ARBA" id="ARBA00022475"/>
    </source>
</evidence>
<dbReference type="RefSeq" id="WP_237567631.1">
    <property type="nucleotide sequence ID" value="NZ_CP047491.1"/>
</dbReference>
<dbReference type="GO" id="GO:0009252">
    <property type="term" value="P:peptidoglycan biosynthetic process"/>
    <property type="evidence" value="ECO:0007669"/>
    <property type="project" value="UniProtKB-UniRule"/>
</dbReference>
<keyword evidence="7" id="KW-0997">Cell inner membrane</keyword>
<name>A0AA89P9E7_9GAMM</name>
<evidence type="ECO:0000256" key="6">
    <source>
        <dbReference type="ARBA" id="ARBA00023316"/>
    </source>
</evidence>
<dbReference type="Pfam" id="PF02618">
    <property type="entry name" value="YceG"/>
    <property type="match status" value="1"/>
</dbReference>
<reference evidence="9 10" key="1">
    <citation type="submission" date="2020-08" db="EMBL/GenBank/DDBJ databases">
        <title>Genomic Encyclopedia of Type Strains, Phase IV (KMG-IV): sequencing the most valuable type-strain genomes for metagenomic binning, comparative biology and taxonomic classification.</title>
        <authorList>
            <person name="Goeker M."/>
        </authorList>
    </citation>
    <scope>NUCLEOTIDE SEQUENCE [LARGE SCALE GENOMIC DNA]</scope>
    <source>
        <strain evidence="9 10">DSM 11525</strain>
    </source>
</reference>
<keyword evidence="4 7" id="KW-0472">Membrane</keyword>
<dbReference type="FunFam" id="3.30.160.60:FF:000242">
    <property type="entry name" value="Endolytic murein transglycosylase"/>
    <property type="match status" value="1"/>
</dbReference>
<dbReference type="CDD" id="cd08010">
    <property type="entry name" value="MltG_like"/>
    <property type="match status" value="1"/>
</dbReference>
<evidence type="ECO:0000256" key="3">
    <source>
        <dbReference type="ARBA" id="ARBA00022989"/>
    </source>
</evidence>
<comment type="catalytic activity">
    <reaction evidence="7">
        <text>a peptidoglycan chain = a peptidoglycan chain with N-acetyl-1,6-anhydromuramyl-[peptide] at the reducing end + a peptidoglycan chain with N-acetylglucosamine at the non-reducing end.</text>
        <dbReference type="EC" id="4.2.2.29"/>
    </reaction>
</comment>
<dbReference type="InterPro" id="IPR003770">
    <property type="entry name" value="MLTG-like"/>
</dbReference>
<evidence type="ECO:0000256" key="8">
    <source>
        <dbReference type="SAM" id="MobiDB-lite"/>
    </source>
</evidence>
<evidence type="ECO:0000313" key="9">
    <source>
        <dbReference type="EMBL" id="MBB5210328.1"/>
    </source>
</evidence>
<feature type="region of interest" description="Disordered" evidence="8">
    <location>
        <begin position="1"/>
        <end position="22"/>
    </location>
</feature>
<dbReference type="GO" id="GO:0005886">
    <property type="term" value="C:plasma membrane"/>
    <property type="evidence" value="ECO:0007669"/>
    <property type="project" value="UniProtKB-SubCell"/>
</dbReference>
<keyword evidence="3 7" id="KW-1133">Transmembrane helix</keyword>
<dbReference type="Gene3D" id="3.30.1490.480">
    <property type="entry name" value="Endolytic murein transglycosylase"/>
    <property type="match status" value="1"/>
</dbReference>
<evidence type="ECO:0000313" key="10">
    <source>
        <dbReference type="Proteomes" id="UP000563601"/>
    </source>
</evidence>
<keyword evidence="5 7" id="KW-0456">Lyase</keyword>
<organism evidence="9 10">
    <name type="scientific">Microbulbifer hydrolyticus</name>
    <dbReference type="NCBI Taxonomy" id="48074"/>
    <lineage>
        <taxon>Bacteria</taxon>
        <taxon>Pseudomonadati</taxon>
        <taxon>Pseudomonadota</taxon>
        <taxon>Gammaproteobacteria</taxon>
        <taxon>Cellvibrionales</taxon>
        <taxon>Microbulbiferaceae</taxon>
        <taxon>Microbulbifer</taxon>
    </lineage>
</organism>
<dbReference type="PANTHER" id="PTHR30518">
    <property type="entry name" value="ENDOLYTIC MUREIN TRANSGLYCOSYLASE"/>
    <property type="match status" value="1"/>
</dbReference>
<gene>
    <name evidence="7" type="primary">mltG</name>
    <name evidence="9" type="ORF">HNQ53_000516</name>
</gene>
<accession>A0AA89P9E7</accession>
<comment type="similarity">
    <text evidence="7">Belongs to the transglycosylase MltG family.</text>
</comment>
<dbReference type="Gene3D" id="3.30.160.60">
    <property type="entry name" value="Classic Zinc Finger"/>
    <property type="match status" value="1"/>
</dbReference>
<dbReference type="Proteomes" id="UP000563601">
    <property type="component" value="Unassembled WGS sequence"/>
</dbReference>
<keyword evidence="1 7" id="KW-1003">Cell membrane</keyword>